<evidence type="ECO:0000256" key="2">
    <source>
        <dbReference type="SAM" id="SignalP"/>
    </source>
</evidence>
<evidence type="ECO:0000256" key="1">
    <source>
        <dbReference type="SAM" id="MobiDB-lite"/>
    </source>
</evidence>
<feature type="chain" id="PRO_5045834237" evidence="2">
    <location>
        <begin position="19"/>
        <end position="137"/>
    </location>
</feature>
<evidence type="ECO:0000313" key="4">
    <source>
        <dbReference type="Proteomes" id="UP000628669"/>
    </source>
</evidence>
<dbReference type="Proteomes" id="UP000628669">
    <property type="component" value="Unassembled WGS sequence"/>
</dbReference>
<reference evidence="4" key="1">
    <citation type="submission" date="2021-01" db="EMBL/GenBank/DDBJ databases">
        <title>Genome public.</title>
        <authorList>
            <person name="Liu C."/>
            <person name="Sun Q."/>
        </authorList>
    </citation>
    <scope>NUCLEOTIDE SEQUENCE [LARGE SCALE GENOMIC DNA]</scope>
    <source>
        <strain evidence="4">YIM B02567</strain>
    </source>
</reference>
<feature type="compositionally biased region" description="Polar residues" evidence="1">
    <location>
        <begin position="107"/>
        <end position="127"/>
    </location>
</feature>
<accession>A0ABS1FQG5</accession>
<organism evidence="3 4">
    <name type="scientific">Chryseobacterium paridis</name>
    <dbReference type="NCBI Taxonomy" id="2800328"/>
    <lineage>
        <taxon>Bacteria</taxon>
        <taxon>Pseudomonadati</taxon>
        <taxon>Bacteroidota</taxon>
        <taxon>Flavobacteriia</taxon>
        <taxon>Flavobacteriales</taxon>
        <taxon>Weeksellaceae</taxon>
        <taxon>Chryseobacterium group</taxon>
        <taxon>Chryseobacterium</taxon>
    </lineage>
</organism>
<feature type="signal peptide" evidence="2">
    <location>
        <begin position="1"/>
        <end position="18"/>
    </location>
</feature>
<keyword evidence="2" id="KW-0732">Signal</keyword>
<proteinExistence type="predicted"/>
<feature type="compositionally biased region" description="Basic and acidic residues" evidence="1">
    <location>
        <begin position="66"/>
        <end position="77"/>
    </location>
</feature>
<gene>
    <name evidence="3" type="ORF">JHL15_02595</name>
</gene>
<dbReference type="EMBL" id="JAENHK010000001">
    <property type="protein sequence ID" value="MBK1894643.1"/>
    <property type="molecule type" value="Genomic_DNA"/>
</dbReference>
<feature type="region of interest" description="Disordered" evidence="1">
    <location>
        <begin position="44"/>
        <end position="137"/>
    </location>
</feature>
<evidence type="ECO:0000313" key="3">
    <source>
        <dbReference type="EMBL" id="MBK1894643.1"/>
    </source>
</evidence>
<sequence>MKSLYIIAFVLLSFNMYAQENKTSEQQDQTVILKNVKEHEAQILKETQEKASKKPVQSGLASDQGLEVKKQESKAKPQADNSGKLIPNTASFDEVLATIPNRKSSRKANNSGNTNMTTAGLPNTATLQEIKKTIPKN</sequence>
<keyword evidence="4" id="KW-1185">Reference proteome</keyword>
<protein>
    <submittedName>
        <fullName evidence="3">Uncharacterized protein</fullName>
    </submittedName>
</protein>
<name>A0ABS1FQG5_9FLAO</name>
<dbReference type="RefSeq" id="WP_200242444.1">
    <property type="nucleotide sequence ID" value="NZ_JAENHK010000001.1"/>
</dbReference>
<comment type="caution">
    <text evidence="3">The sequence shown here is derived from an EMBL/GenBank/DDBJ whole genome shotgun (WGS) entry which is preliminary data.</text>
</comment>